<feature type="transmembrane region" description="Helical" evidence="9">
    <location>
        <begin position="356"/>
        <end position="377"/>
    </location>
</feature>
<sequence length="386" mass="41356">MTNLSTLLHDTRTRQIALQALLLALVAGGVGWLILNTVSNLDERGITGGFSFLDRAARFPIAESIIAYRPTDSFGWAFLVGLGNTLFLAVTVALAATLLGLGVALARRSAHPLTSGAATVYVEAMRNTPLVVQLLFWYALVTLGLPNIHAAFTPIDGVILADRGLYLPRPVMVGDKGPFLAALVLGLVAVGAAWRYGRVQRLRTGIPNRYGRIAILSTLLLLGLVWVTTGLTLSLDRPVIGRFNATGGMGLSPEFTAVFAGLLLYSAAFIGEIIRGGIDAVDRGQWEAGRALGLEEGNILRLIVIPQALRVIIPPMTSQYINITKNTTLALAVGYPDIALVAATTINQTGQAVEGILILMLVFLTLSITASLFMNWYNRRIALVTR</sequence>
<dbReference type="EMBL" id="CP025611">
    <property type="protein sequence ID" value="AUN31227.1"/>
    <property type="molecule type" value="Genomic_DNA"/>
</dbReference>
<proteinExistence type="inferred from homology"/>
<keyword evidence="3 9" id="KW-0813">Transport</keyword>
<dbReference type="NCBIfam" id="TIGR01726">
    <property type="entry name" value="HEQRo_perm_3TM"/>
    <property type="match status" value="1"/>
</dbReference>
<feature type="transmembrane region" description="Helical" evidence="9">
    <location>
        <begin position="179"/>
        <end position="197"/>
    </location>
</feature>
<dbReference type="InterPro" id="IPR043429">
    <property type="entry name" value="ArtM/GltK/GlnP/TcyL/YhdX-like"/>
</dbReference>
<dbReference type="GO" id="GO:0006865">
    <property type="term" value="P:amino acid transport"/>
    <property type="evidence" value="ECO:0007669"/>
    <property type="project" value="UniProtKB-KW"/>
</dbReference>
<dbReference type="PANTHER" id="PTHR30614">
    <property type="entry name" value="MEMBRANE COMPONENT OF AMINO ACID ABC TRANSPORTER"/>
    <property type="match status" value="1"/>
</dbReference>
<feature type="transmembrane region" description="Helical" evidence="9">
    <location>
        <begin position="213"/>
        <end position="235"/>
    </location>
</feature>
<dbReference type="InterPro" id="IPR010065">
    <property type="entry name" value="AA_ABC_transptr_permease_3TM"/>
</dbReference>
<name>A0A2K9NDQ9_9PROT</name>
<dbReference type="AlphaFoldDB" id="A0A2K9NDQ9"/>
<dbReference type="GO" id="GO:0043190">
    <property type="term" value="C:ATP-binding cassette (ABC) transporter complex"/>
    <property type="evidence" value="ECO:0007669"/>
    <property type="project" value="InterPro"/>
</dbReference>
<dbReference type="InterPro" id="IPR035906">
    <property type="entry name" value="MetI-like_sf"/>
</dbReference>
<organism evidence="10 11">
    <name type="scientific">Niveispirillum cyanobacteriorum</name>
    <dbReference type="NCBI Taxonomy" id="1612173"/>
    <lineage>
        <taxon>Bacteria</taxon>
        <taxon>Pseudomonadati</taxon>
        <taxon>Pseudomonadota</taxon>
        <taxon>Alphaproteobacteria</taxon>
        <taxon>Rhodospirillales</taxon>
        <taxon>Azospirillaceae</taxon>
        <taxon>Niveispirillum</taxon>
    </lineage>
</organism>
<evidence type="ECO:0000256" key="3">
    <source>
        <dbReference type="ARBA" id="ARBA00022448"/>
    </source>
</evidence>
<feature type="transmembrane region" description="Helical" evidence="9">
    <location>
        <begin position="16"/>
        <end position="35"/>
    </location>
</feature>
<keyword evidence="7 9" id="KW-1133">Transmembrane helix</keyword>
<dbReference type="RefSeq" id="WP_102112834.1">
    <property type="nucleotide sequence ID" value="NZ_BMGN01000005.1"/>
</dbReference>
<dbReference type="PANTHER" id="PTHR30614:SF37">
    <property type="entry name" value="AMINO-ACID ABC TRANSPORTER PERMEASE PROTEIN YHDX-RELATED"/>
    <property type="match status" value="1"/>
</dbReference>
<dbReference type="OrthoDB" id="9808531at2"/>
<keyword evidence="11" id="KW-1185">Reference proteome</keyword>
<feature type="transmembrane region" description="Helical" evidence="9">
    <location>
        <begin position="255"/>
        <end position="274"/>
    </location>
</feature>
<keyword evidence="4" id="KW-1003">Cell membrane</keyword>
<feature type="transmembrane region" description="Helical" evidence="9">
    <location>
        <begin position="135"/>
        <end position="159"/>
    </location>
</feature>
<dbReference type="CDD" id="cd06261">
    <property type="entry name" value="TM_PBP2"/>
    <property type="match status" value="1"/>
</dbReference>
<protein>
    <submittedName>
        <fullName evidence="10">Amino acid ABC transporter permease</fullName>
    </submittedName>
</protein>
<evidence type="ECO:0000256" key="5">
    <source>
        <dbReference type="ARBA" id="ARBA00022692"/>
    </source>
</evidence>
<dbReference type="KEGG" id="ncb:C0V82_14040"/>
<keyword evidence="8 9" id="KW-0472">Membrane</keyword>
<evidence type="ECO:0000256" key="7">
    <source>
        <dbReference type="ARBA" id="ARBA00022989"/>
    </source>
</evidence>
<accession>A0A2K9NDQ9</accession>
<keyword evidence="6" id="KW-0029">Amino-acid transport</keyword>
<evidence type="ECO:0000256" key="9">
    <source>
        <dbReference type="RuleBase" id="RU363032"/>
    </source>
</evidence>
<evidence type="ECO:0000256" key="8">
    <source>
        <dbReference type="ARBA" id="ARBA00023136"/>
    </source>
</evidence>
<evidence type="ECO:0000313" key="11">
    <source>
        <dbReference type="Proteomes" id="UP000234752"/>
    </source>
</evidence>
<gene>
    <name evidence="10" type="ORF">C0V82_14040</name>
</gene>
<comment type="similarity">
    <text evidence="2">Belongs to the binding-protein-dependent transport system permease family. HisMQ subfamily.</text>
</comment>
<reference evidence="10 11" key="1">
    <citation type="submission" date="2017-12" db="EMBL/GenBank/DDBJ databases">
        <title>Genomes of bacteria within cyanobacterial aggregates.</title>
        <authorList>
            <person name="Cai H."/>
        </authorList>
    </citation>
    <scope>NUCLEOTIDE SEQUENCE [LARGE SCALE GENOMIC DNA]</scope>
    <source>
        <strain evidence="10 11">TH16</strain>
    </source>
</reference>
<evidence type="ECO:0000256" key="4">
    <source>
        <dbReference type="ARBA" id="ARBA00022475"/>
    </source>
</evidence>
<evidence type="ECO:0000256" key="2">
    <source>
        <dbReference type="ARBA" id="ARBA00010072"/>
    </source>
</evidence>
<dbReference type="Gene3D" id="1.10.3720.10">
    <property type="entry name" value="MetI-like"/>
    <property type="match status" value="2"/>
</dbReference>
<dbReference type="Proteomes" id="UP000234752">
    <property type="component" value="Chromosome eg_1"/>
</dbReference>
<evidence type="ECO:0000256" key="6">
    <source>
        <dbReference type="ARBA" id="ARBA00022970"/>
    </source>
</evidence>
<dbReference type="InterPro" id="IPR000515">
    <property type="entry name" value="MetI-like"/>
</dbReference>
<keyword evidence="5 9" id="KW-0812">Transmembrane</keyword>
<dbReference type="PROSITE" id="PS50928">
    <property type="entry name" value="ABC_TM1"/>
    <property type="match status" value="1"/>
</dbReference>
<feature type="transmembrane region" description="Helical" evidence="9">
    <location>
        <begin position="86"/>
        <end position="106"/>
    </location>
</feature>
<dbReference type="Pfam" id="PF00528">
    <property type="entry name" value="BPD_transp_1"/>
    <property type="match status" value="1"/>
</dbReference>
<comment type="subcellular location">
    <subcellularLocation>
        <location evidence="1">Cell inner membrane</location>
        <topology evidence="1">Multi-pass membrane protein</topology>
    </subcellularLocation>
    <subcellularLocation>
        <location evidence="9">Cell membrane</location>
        <topology evidence="9">Multi-pass membrane protein</topology>
    </subcellularLocation>
</comment>
<dbReference type="GO" id="GO:0022857">
    <property type="term" value="F:transmembrane transporter activity"/>
    <property type="evidence" value="ECO:0007669"/>
    <property type="project" value="InterPro"/>
</dbReference>
<evidence type="ECO:0000313" key="10">
    <source>
        <dbReference type="EMBL" id="AUN31227.1"/>
    </source>
</evidence>
<dbReference type="SUPFAM" id="SSF161098">
    <property type="entry name" value="MetI-like"/>
    <property type="match status" value="2"/>
</dbReference>
<evidence type="ECO:0000256" key="1">
    <source>
        <dbReference type="ARBA" id="ARBA00004429"/>
    </source>
</evidence>